<keyword evidence="3" id="KW-1185">Reference proteome</keyword>
<dbReference type="InParanoid" id="A0A1X2HAI9"/>
<name>A0A1X2HAI9_SYNRA</name>
<gene>
    <name evidence="2" type="ORF">BCR43DRAFT_493381</name>
</gene>
<keyword evidence="1" id="KW-0472">Membrane</keyword>
<keyword evidence="1" id="KW-0812">Transmembrane</keyword>
<feature type="transmembrane region" description="Helical" evidence="1">
    <location>
        <begin position="12"/>
        <end position="32"/>
    </location>
</feature>
<dbReference type="Proteomes" id="UP000242180">
    <property type="component" value="Unassembled WGS sequence"/>
</dbReference>
<dbReference type="AlphaFoldDB" id="A0A1X2HAI9"/>
<reference evidence="2 3" key="1">
    <citation type="submission" date="2016-07" db="EMBL/GenBank/DDBJ databases">
        <title>Pervasive Adenine N6-methylation of Active Genes in Fungi.</title>
        <authorList>
            <consortium name="DOE Joint Genome Institute"/>
            <person name="Mondo S.J."/>
            <person name="Dannebaum R.O."/>
            <person name="Kuo R.C."/>
            <person name="Labutti K."/>
            <person name="Haridas S."/>
            <person name="Kuo A."/>
            <person name="Salamov A."/>
            <person name="Ahrendt S.R."/>
            <person name="Lipzen A."/>
            <person name="Sullivan W."/>
            <person name="Andreopoulos W.B."/>
            <person name="Clum A."/>
            <person name="Lindquist E."/>
            <person name="Daum C."/>
            <person name="Ramamoorthy G.K."/>
            <person name="Gryganskyi A."/>
            <person name="Culley D."/>
            <person name="Magnuson J.K."/>
            <person name="James T.Y."/>
            <person name="O'Malley M.A."/>
            <person name="Stajich J.E."/>
            <person name="Spatafora J.W."/>
            <person name="Visel A."/>
            <person name="Grigoriev I.V."/>
        </authorList>
    </citation>
    <scope>NUCLEOTIDE SEQUENCE [LARGE SCALE GENOMIC DNA]</scope>
    <source>
        <strain evidence="2 3">NRRL 2496</strain>
    </source>
</reference>
<evidence type="ECO:0000256" key="1">
    <source>
        <dbReference type="SAM" id="Phobius"/>
    </source>
</evidence>
<accession>A0A1X2HAI9</accession>
<organism evidence="2 3">
    <name type="scientific">Syncephalastrum racemosum</name>
    <name type="common">Filamentous fungus</name>
    <dbReference type="NCBI Taxonomy" id="13706"/>
    <lineage>
        <taxon>Eukaryota</taxon>
        <taxon>Fungi</taxon>
        <taxon>Fungi incertae sedis</taxon>
        <taxon>Mucoromycota</taxon>
        <taxon>Mucoromycotina</taxon>
        <taxon>Mucoromycetes</taxon>
        <taxon>Mucorales</taxon>
        <taxon>Syncephalastraceae</taxon>
        <taxon>Syncephalastrum</taxon>
    </lineage>
</organism>
<proteinExistence type="predicted"/>
<sequence length="131" mass="14308">MAAKHSDERERALRHVLAWGLYLHGTPLAIWVPPPPELAFMNCTGTHCTRSTSSLLASCDASCSTSCGPPDLPPGQGLFLIFSLHGAVHHLPASSVSSQSSSYALRFIVVPWTRETRAWRTGDIEFLRPVL</sequence>
<keyword evidence="1" id="KW-1133">Transmembrane helix</keyword>
<dbReference type="EMBL" id="MCGN01000006">
    <property type="protein sequence ID" value="ORY95659.1"/>
    <property type="molecule type" value="Genomic_DNA"/>
</dbReference>
<evidence type="ECO:0000313" key="2">
    <source>
        <dbReference type="EMBL" id="ORY95659.1"/>
    </source>
</evidence>
<protein>
    <submittedName>
        <fullName evidence="2">Uncharacterized protein</fullName>
    </submittedName>
</protein>
<comment type="caution">
    <text evidence="2">The sequence shown here is derived from an EMBL/GenBank/DDBJ whole genome shotgun (WGS) entry which is preliminary data.</text>
</comment>
<evidence type="ECO:0000313" key="3">
    <source>
        <dbReference type="Proteomes" id="UP000242180"/>
    </source>
</evidence>